<name>A0AB73IP37_9BURK</name>
<dbReference type="AlphaFoldDB" id="A0AB73IP37"/>
<reference evidence="1" key="1">
    <citation type="submission" date="2023-07" db="EMBL/GenBank/DDBJ databases">
        <title>Sorghum-associated microbial communities from plants grown in Nebraska, USA.</title>
        <authorList>
            <person name="Schachtman D."/>
        </authorList>
    </citation>
    <scope>NUCLEOTIDE SEQUENCE</scope>
    <source>
        <strain evidence="1">DS1061</strain>
    </source>
</reference>
<accession>A0AB73IP37</accession>
<protein>
    <submittedName>
        <fullName evidence="1">Uncharacterized protein</fullName>
    </submittedName>
</protein>
<dbReference type="EMBL" id="JAURTK010000007">
    <property type="protein sequence ID" value="MDP9649832.1"/>
    <property type="molecule type" value="Genomic_DNA"/>
</dbReference>
<proteinExistence type="predicted"/>
<dbReference type="Proteomes" id="UP001229486">
    <property type="component" value="Unassembled WGS sequence"/>
</dbReference>
<organism evidence="1 2">
    <name type="scientific">Paraburkholderia caledonica</name>
    <dbReference type="NCBI Taxonomy" id="134536"/>
    <lineage>
        <taxon>Bacteria</taxon>
        <taxon>Pseudomonadati</taxon>
        <taxon>Pseudomonadota</taxon>
        <taxon>Betaproteobacteria</taxon>
        <taxon>Burkholderiales</taxon>
        <taxon>Burkholderiaceae</taxon>
        <taxon>Paraburkholderia</taxon>
    </lineage>
</organism>
<gene>
    <name evidence="1" type="ORF">J2793_005300</name>
</gene>
<evidence type="ECO:0000313" key="1">
    <source>
        <dbReference type="EMBL" id="MDP9649832.1"/>
    </source>
</evidence>
<evidence type="ECO:0000313" key="2">
    <source>
        <dbReference type="Proteomes" id="UP001229486"/>
    </source>
</evidence>
<dbReference type="RefSeq" id="WP_392395061.1">
    <property type="nucleotide sequence ID" value="NZ_JAURTK010000007.1"/>
</dbReference>
<sequence length="343" mass="38118">MGFLHELFRRQQAHTIPDARTSEAVARVLSMNPGLKYARHYEAKLTHAVTLSLRYADDLVASLPPPHDANADAWSRDPAIRAFFATRDDLAEAFSRSETLRAYFDRQTNLTEAYAVLGMAMTERHTLGVTMEGDSVRHDVPQTTLCFSDHRIRICSNSDASLRAEIAHRMIDQLALEGLAGLATRQRDLATQSRALIEQRVALLERQGTGLRAVVGAPFSTDSGTDSGTDLAQLDRLQEQIDEHTKTLASLRVPGTQAELELECVCNVLSKPSDHLYVQSKRVRLDMMNVIQPGGGETDREIEFHFARIPGNPAIVRAFVLVRFPRRELLPGGLRIDAATRAI</sequence>
<comment type="caution">
    <text evidence="1">The sequence shown here is derived from an EMBL/GenBank/DDBJ whole genome shotgun (WGS) entry which is preliminary data.</text>
</comment>